<dbReference type="EMBL" id="CP003050">
    <property type="protein sequence ID" value="AGB17290.1"/>
    <property type="molecule type" value="Genomic_DNA"/>
</dbReference>
<dbReference type="HOGENOM" id="CLU_034716_2_0_2"/>
<dbReference type="SUPFAM" id="SSF52540">
    <property type="entry name" value="P-loop containing nucleoside triphosphate hydrolases"/>
    <property type="match status" value="1"/>
</dbReference>
<dbReference type="GO" id="GO:0005524">
    <property type="term" value="F:ATP binding"/>
    <property type="evidence" value="ECO:0007669"/>
    <property type="project" value="InterPro"/>
</dbReference>
<reference evidence="3" key="1">
    <citation type="submission" date="2011-09" db="EMBL/GenBank/DDBJ databases">
        <title>Complete sequence of Halovivax ruber XH-70.</title>
        <authorList>
            <consortium name="US DOE Joint Genome Institute"/>
            <person name="Lucas S."/>
            <person name="Han J."/>
            <person name="Lapidus A."/>
            <person name="Cheng J.-F."/>
            <person name="Goodwin L."/>
            <person name="Pitluck S."/>
            <person name="Peters L."/>
            <person name="Mikhailova N."/>
            <person name="Davenport K."/>
            <person name="Detter J.C."/>
            <person name="Han C."/>
            <person name="Tapia R."/>
            <person name="Land M."/>
            <person name="Hauser L."/>
            <person name="Kyrpides N."/>
            <person name="Ivanova N."/>
            <person name="Pagani I."/>
            <person name="Sproer C."/>
            <person name="Anderson I."/>
            <person name="Woyke T."/>
        </authorList>
    </citation>
    <scope>NUCLEOTIDE SEQUENCE</scope>
    <source>
        <strain evidence="3">XH-70</strain>
    </source>
</reference>
<name>L0ICM9_HALRX</name>
<feature type="region of interest" description="Disordered" evidence="1">
    <location>
        <begin position="1"/>
        <end position="23"/>
    </location>
</feature>
<dbReference type="InterPro" id="IPR041628">
    <property type="entry name" value="ChlI/MoxR_AAA_lid"/>
</dbReference>
<protein>
    <submittedName>
        <fullName evidence="3">MoxR-like ATPase</fullName>
    </submittedName>
</protein>
<dbReference type="Pfam" id="PF07726">
    <property type="entry name" value="AAA_3"/>
    <property type="match status" value="1"/>
</dbReference>
<dbReference type="InterPro" id="IPR050764">
    <property type="entry name" value="CbbQ/NirQ/NorQ/GpvN"/>
</dbReference>
<dbReference type="PANTHER" id="PTHR42759:SF5">
    <property type="entry name" value="METHANOL DEHYDROGENASE REGULATOR"/>
    <property type="match status" value="1"/>
</dbReference>
<keyword evidence="4" id="KW-1185">Reference proteome</keyword>
<dbReference type="InterPro" id="IPR003593">
    <property type="entry name" value="AAA+_ATPase"/>
</dbReference>
<dbReference type="PIRSF" id="PIRSF002849">
    <property type="entry name" value="AAA_ATPase_chaperone_MoxR_prd"/>
    <property type="match status" value="1"/>
</dbReference>
<dbReference type="PANTHER" id="PTHR42759">
    <property type="entry name" value="MOXR FAMILY PROTEIN"/>
    <property type="match status" value="1"/>
</dbReference>
<dbReference type="STRING" id="797302.Halru_2715"/>
<dbReference type="RefSeq" id="WP_015301884.1">
    <property type="nucleotide sequence ID" value="NC_019964.1"/>
</dbReference>
<accession>L0ICM9</accession>
<dbReference type="InterPro" id="IPR027417">
    <property type="entry name" value="P-loop_NTPase"/>
</dbReference>
<dbReference type="Pfam" id="PF17863">
    <property type="entry name" value="AAA_lid_2"/>
    <property type="match status" value="1"/>
</dbReference>
<proteinExistence type="predicted"/>
<dbReference type="InterPro" id="IPR011703">
    <property type="entry name" value="ATPase_AAA-3"/>
</dbReference>
<dbReference type="GeneID" id="14377397"/>
<dbReference type="eggNOG" id="arCOG00435">
    <property type="taxonomic scope" value="Archaea"/>
</dbReference>
<dbReference type="Gene3D" id="1.10.8.80">
    <property type="entry name" value="Magnesium chelatase subunit I, C-Terminal domain"/>
    <property type="match status" value="1"/>
</dbReference>
<dbReference type="GO" id="GO:0016887">
    <property type="term" value="F:ATP hydrolysis activity"/>
    <property type="evidence" value="ECO:0007669"/>
    <property type="project" value="InterPro"/>
</dbReference>
<evidence type="ECO:0000256" key="1">
    <source>
        <dbReference type="SAM" id="MobiDB-lite"/>
    </source>
</evidence>
<organism evidence="3 4">
    <name type="scientific">Halovivax ruber (strain DSM 18193 / JCM 13892 / XH-70)</name>
    <dbReference type="NCBI Taxonomy" id="797302"/>
    <lineage>
        <taxon>Archaea</taxon>
        <taxon>Methanobacteriati</taxon>
        <taxon>Methanobacteriota</taxon>
        <taxon>Stenosarchaea group</taxon>
        <taxon>Halobacteria</taxon>
        <taxon>Halobacteriales</taxon>
        <taxon>Natrialbaceae</taxon>
        <taxon>Halovivax</taxon>
    </lineage>
</organism>
<dbReference type="AlphaFoldDB" id="L0ICM9"/>
<dbReference type="SMART" id="SM00382">
    <property type="entry name" value="AAA"/>
    <property type="match status" value="1"/>
</dbReference>
<feature type="domain" description="AAA+ ATPase" evidence="2">
    <location>
        <begin position="60"/>
        <end position="201"/>
    </location>
</feature>
<dbReference type="KEGG" id="hru:Halru_2715"/>
<dbReference type="Gene3D" id="3.40.50.300">
    <property type="entry name" value="P-loop containing nucleotide triphosphate hydrolases"/>
    <property type="match status" value="1"/>
</dbReference>
<evidence type="ECO:0000313" key="4">
    <source>
        <dbReference type="Proteomes" id="UP000010846"/>
    </source>
</evidence>
<sequence>MTGIDSTGLEEEEPTHGPGSIDALPVDDAASLCAAVERNVAEVIVGNEGVIRSVVTTMLARGHILIEDVPGVGKTMLTRAIARSIDCEFSRVQFTPDLLPSDITGVNVFNQQTRDFEFQPGPVFGNVVLADEINRAPPKAQSALLEAMEESQVTVDGETRPLPTPFTVIATQNAVEPNQTYELPLAELDRFMTKLSLGYPDPEEETALLDRAAAHHPIEELEPVADRRDVLRARETVAETTVREPIREYAARLAAYTRDHAEIGVSPRGTIALVRAAMAHAVAEGRGYVTPEDVQAVAPETLAHRIATGAGGHRDTPGAELVADALSTVPVE</sequence>
<dbReference type="Proteomes" id="UP000010846">
    <property type="component" value="Chromosome"/>
</dbReference>
<evidence type="ECO:0000313" key="3">
    <source>
        <dbReference type="EMBL" id="AGB17290.1"/>
    </source>
</evidence>
<gene>
    <name evidence="3" type="ordered locus">Halru_2715</name>
</gene>
<evidence type="ECO:0000259" key="2">
    <source>
        <dbReference type="SMART" id="SM00382"/>
    </source>
</evidence>
<dbReference type="OrthoDB" id="24581at2157"/>